<dbReference type="EMBL" id="JAGGMR010000001">
    <property type="protein sequence ID" value="MBP2187554.1"/>
    <property type="molecule type" value="Genomic_DNA"/>
</dbReference>
<reference evidence="1 2" key="1">
    <citation type="submission" date="2021-03" db="EMBL/GenBank/DDBJ databases">
        <title>Sequencing the genomes of 1000 actinobacteria strains.</title>
        <authorList>
            <person name="Klenk H.-P."/>
        </authorList>
    </citation>
    <scope>NUCLEOTIDE SEQUENCE [LARGE SCALE GENOMIC DNA]</scope>
    <source>
        <strain evidence="1 2">DSM 45516</strain>
    </source>
</reference>
<organism evidence="1 2">
    <name type="scientific">Nocardia goodfellowii</name>
    <dbReference type="NCBI Taxonomy" id="882446"/>
    <lineage>
        <taxon>Bacteria</taxon>
        <taxon>Bacillati</taxon>
        <taxon>Actinomycetota</taxon>
        <taxon>Actinomycetes</taxon>
        <taxon>Mycobacteriales</taxon>
        <taxon>Nocardiaceae</taxon>
        <taxon>Nocardia</taxon>
    </lineage>
</organism>
<sequence>MIRFSARPAIALLAGGAGAVAVLLAPGVANAGPMELAAPLLNSNCSFAQVDAALHDKAPALANILDNNPAQKAELKAKFDLPVEQRRAEFQRILDENPDAAAQAQNDPRAAGLANTIAEVAAVCHTY</sequence>
<dbReference type="InterPro" id="IPR032407">
    <property type="entry name" value="MHB"/>
</dbReference>
<dbReference type="Proteomes" id="UP001519325">
    <property type="component" value="Unassembled WGS sequence"/>
</dbReference>
<proteinExistence type="predicted"/>
<evidence type="ECO:0000313" key="2">
    <source>
        <dbReference type="Proteomes" id="UP001519325"/>
    </source>
</evidence>
<evidence type="ECO:0000313" key="1">
    <source>
        <dbReference type="EMBL" id="MBP2187554.1"/>
    </source>
</evidence>
<comment type="caution">
    <text evidence="1">The sequence shown here is derived from an EMBL/GenBank/DDBJ whole genome shotgun (WGS) entry which is preliminary data.</text>
</comment>
<dbReference type="NCBIfam" id="TIGR04529">
    <property type="entry name" value="MTB_hemophore"/>
    <property type="match status" value="1"/>
</dbReference>
<name>A0ABS4Q8W8_9NOCA</name>
<accession>A0ABS4Q8W8</accession>
<protein>
    <submittedName>
        <fullName evidence="1">Hemophore-related protein</fullName>
    </submittedName>
</protein>
<dbReference type="RefSeq" id="WP_209884221.1">
    <property type="nucleotide sequence ID" value="NZ_JAGGMR010000001.1"/>
</dbReference>
<gene>
    <name evidence="1" type="ORF">BJ987_000455</name>
</gene>
<keyword evidence="2" id="KW-1185">Reference proteome</keyword>